<proteinExistence type="predicted"/>
<name>A0ACC2NAR7_9HYME</name>
<dbReference type="Proteomes" id="UP001239111">
    <property type="component" value="Chromosome 4"/>
</dbReference>
<sequence length="121" mass="13430">MFKNIQTRFSKNGHNCEGFLSLTFHPPVNSIMKSLHTNPVSSVQRPPEFQNSPSPISSIALIYNPVYTKLILSPNYPVPSSPSSAPPKLRSTHTPLEKKKKTPPRVRISPPNPQTHHGAQT</sequence>
<keyword evidence="2" id="KW-1185">Reference proteome</keyword>
<evidence type="ECO:0000313" key="1">
    <source>
        <dbReference type="EMBL" id="KAJ8668240.1"/>
    </source>
</evidence>
<reference evidence="1" key="1">
    <citation type="submission" date="2023-04" db="EMBL/GenBank/DDBJ databases">
        <title>A chromosome-level genome assembly of the parasitoid wasp Eretmocerus hayati.</title>
        <authorList>
            <person name="Zhong Y."/>
            <person name="Liu S."/>
            <person name="Liu Y."/>
        </authorList>
    </citation>
    <scope>NUCLEOTIDE SEQUENCE</scope>
    <source>
        <strain evidence="1">ZJU_SS_LIU_2023</strain>
    </source>
</reference>
<gene>
    <name evidence="1" type="ORF">QAD02_009903</name>
</gene>
<protein>
    <submittedName>
        <fullName evidence="1">Uncharacterized protein</fullName>
    </submittedName>
</protein>
<evidence type="ECO:0000313" key="2">
    <source>
        <dbReference type="Proteomes" id="UP001239111"/>
    </source>
</evidence>
<organism evidence="1 2">
    <name type="scientific">Eretmocerus hayati</name>
    <dbReference type="NCBI Taxonomy" id="131215"/>
    <lineage>
        <taxon>Eukaryota</taxon>
        <taxon>Metazoa</taxon>
        <taxon>Ecdysozoa</taxon>
        <taxon>Arthropoda</taxon>
        <taxon>Hexapoda</taxon>
        <taxon>Insecta</taxon>
        <taxon>Pterygota</taxon>
        <taxon>Neoptera</taxon>
        <taxon>Endopterygota</taxon>
        <taxon>Hymenoptera</taxon>
        <taxon>Apocrita</taxon>
        <taxon>Proctotrupomorpha</taxon>
        <taxon>Chalcidoidea</taxon>
        <taxon>Aphelinidae</taxon>
        <taxon>Aphelininae</taxon>
        <taxon>Eretmocerus</taxon>
    </lineage>
</organism>
<comment type="caution">
    <text evidence="1">The sequence shown here is derived from an EMBL/GenBank/DDBJ whole genome shotgun (WGS) entry which is preliminary data.</text>
</comment>
<dbReference type="EMBL" id="CM056744">
    <property type="protein sequence ID" value="KAJ8668240.1"/>
    <property type="molecule type" value="Genomic_DNA"/>
</dbReference>
<accession>A0ACC2NAR7</accession>